<dbReference type="InterPro" id="IPR006103">
    <property type="entry name" value="Glyco_hydro_2_cat"/>
</dbReference>
<dbReference type="Gene3D" id="2.60.120.260">
    <property type="entry name" value="Galactose-binding domain-like"/>
    <property type="match status" value="1"/>
</dbReference>
<keyword evidence="6" id="KW-0732">Signal</keyword>
<dbReference type="Pfam" id="PF00703">
    <property type="entry name" value="Glyco_hydro_2"/>
    <property type="match status" value="1"/>
</dbReference>
<dbReference type="InterPro" id="IPR008979">
    <property type="entry name" value="Galactose-bd-like_sf"/>
</dbReference>
<dbReference type="EMBL" id="FZNT01000003">
    <property type="protein sequence ID" value="SNR48364.1"/>
    <property type="molecule type" value="Genomic_DNA"/>
</dbReference>
<evidence type="ECO:0000259" key="9">
    <source>
        <dbReference type="Pfam" id="PF02837"/>
    </source>
</evidence>
<proteinExistence type="inferred from homology"/>
<protein>
    <recommendedName>
        <fullName evidence="3">Beta-glucuronidase</fullName>
        <ecNumber evidence="2">3.2.1.31</ecNumber>
    </recommendedName>
</protein>
<comment type="similarity">
    <text evidence="1">Belongs to the glycosyl hydrolase 2 family.</text>
</comment>
<dbReference type="PANTHER" id="PTHR10066:SF67">
    <property type="entry name" value="BETA-GLUCURONIDASE"/>
    <property type="match status" value="1"/>
</dbReference>
<dbReference type="InterPro" id="IPR036156">
    <property type="entry name" value="Beta-gal/glucu_dom_sf"/>
</dbReference>
<dbReference type="PRINTS" id="PR00132">
    <property type="entry name" value="GLHYDRLASE2"/>
</dbReference>
<dbReference type="RefSeq" id="WP_089381081.1">
    <property type="nucleotide sequence ID" value="NZ_FZNT01000003.1"/>
</dbReference>
<dbReference type="OrthoDB" id="9801077at2"/>
<evidence type="ECO:0000256" key="4">
    <source>
        <dbReference type="ARBA" id="ARBA00022801"/>
    </source>
</evidence>
<dbReference type="InterPro" id="IPR006104">
    <property type="entry name" value="Glyco_hydro_2_N"/>
</dbReference>
<dbReference type="SUPFAM" id="SSF49303">
    <property type="entry name" value="beta-Galactosidase/glucuronidase domain"/>
    <property type="match status" value="1"/>
</dbReference>
<dbReference type="Gene3D" id="3.20.20.80">
    <property type="entry name" value="Glycosidases"/>
    <property type="match status" value="1"/>
</dbReference>
<dbReference type="Pfam" id="PF02837">
    <property type="entry name" value="Glyco_hydro_2_N"/>
    <property type="match status" value="1"/>
</dbReference>
<dbReference type="InterPro" id="IPR006102">
    <property type="entry name" value="Ig-like_GH2"/>
</dbReference>
<gene>
    <name evidence="10" type="ORF">SAMN06265371_103438</name>
</gene>
<dbReference type="InterPro" id="IPR013783">
    <property type="entry name" value="Ig-like_fold"/>
</dbReference>
<dbReference type="PANTHER" id="PTHR10066">
    <property type="entry name" value="BETA-GLUCURONIDASE"/>
    <property type="match status" value="1"/>
</dbReference>
<feature type="chain" id="PRO_5012828087" description="Beta-glucuronidase" evidence="6">
    <location>
        <begin position="22"/>
        <end position="612"/>
    </location>
</feature>
<evidence type="ECO:0000256" key="2">
    <source>
        <dbReference type="ARBA" id="ARBA00012761"/>
    </source>
</evidence>
<accession>A0A238WQ36</accession>
<dbReference type="PROSITE" id="PS00608">
    <property type="entry name" value="GLYCOSYL_HYDROL_F2_2"/>
    <property type="match status" value="1"/>
</dbReference>
<dbReference type="GO" id="GO:0005975">
    <property type="term" value="P:carbohydrate metabolic process"/>
    <property type="evidence" value="ECO:0007669"/>
    <property type="project" value="InterPro"/>
</dbReference>
<feature type="signal peptide" evidence="6">
    <location>
        <begin position="1"/>
        <end position="21"/>
    </location>
</feature>
<feature type="domain" description="Glycoside hydrolase family 2 immunoglobulin-like beta-sandwich" evidence="7">
    <location>
        <begin position="215"/>
        <end position="306"/>
    </location>
</feature>
<evidence type="ECO:0000256" key="6">
    <source>
        <dbReference type="SAM" id="SignalP"/>
    </source>
</evidence>
<dbReference type="GO" id="GO:0030246">
    <property type="term" value="F:carbohydrate binding"/>
    <property type="evidence" value="ECO:0007669"/>
    <property type="project" value="TreeGrafter"/>
</dbReference>
<feature type="domain" description="Glycosyl hydrolases family 2 sugar binding" evidence="9">
    <location>
        <begin position="70"/>
        <end position="210"/>
    </location>
</feature>
<dbReference type="InterPro" id="IPR017853">
    <property type="entry name" value="GH"/>
</dbReference>
<sequence>MRKTKILVAFLVLIISAQLTAQENLLINVYNRPVTSLNGTWNYIVDPYENGFYNYRLEPFENQENPGNGAFFINAKPADKSDLVEYDFDTSEEITVPGDWNTQKENLFYYEGTVWYKKSFNYKKTTSENKVFVYFEAVNYRSDVYLNGKKLGTHIGGFTPFNFEITDLLKEEDNFLVIKVDNKRTKDGVPTLNTDWWNYGGITRDVKLVEVSNNFIQDYVVQLNPENNQQIKGFVQLEGEDISDKEIEIIIPELKIKKQLQTNENGRAVFEIKNTKIDYWDTKNPNLYEVSIKSGTDEVKDQVGFRSIKTKGQEILLNDEKIFLKGISIHEESPFRGGRGYSIEDAQQLLTWAQELGCNYVRLAHYPHNEHMVRLADKMGILVWEENPVYWTISWENEETYANAKNQLTEVINRDKNRASVIIWSMANETPTSDARNTFLGNLAKHTREIDGTRLISAALEQTDYNGNPTIRTIDDDFADVVDILSFNQYVGWYDGLPEKCSKISWKITQDKPVLISEFGAGAKYGNHGDKSVRWTEEFQADLYTETLKMIDGIEQLQGFSPWVLVDFKSPRRVLPKIQDGFNRKGLISEEGEKKAAFKILSDYYNAKGTSN</sequence>
<evidence type="ECO:0000259" key="8">
    <source>
        <dbReference type="Pfam" id="PF02836"/>
    </source>
</evidence>
<evidence type="ECO:0000256" key="5">
    <source>
        <dbReference type="ARBA" id="ARBA00023295"/>
    </source>
</evidence>
<dbReference type="GO" id="GO:0004566">
    <property type="term" value="F:beta-glucuronidase activity"/>
    <property type="evidence" value="ECO:0007669"/>
    <property type="project" value="UniProtKB-EC"/>
</dbReference>
<keyword evidence="11" id="KW-1185">Reference proteome</keyword>
<dbReference type="InterPro" id="IPR023232">
    <property type="entry name" value="Glyco_hydro_2_AS"/>
</dbReference>
<evidence type="ECO:0000256" key="3">
    <source>
        <dbReference type="ARBA" id="ARBA00016205"/>
    </source>
</evidence>
<name>A0A238WQ36_9FLAO</name>
<evidence type="ECO:0000256" key="1">
    <source>
        <dbReference type="ARBA" id="ARBA00007401"/>
    </source>
</evidence>
<dbReference type="EC" id="3.2.1.31" evidence="2"/>
<evidence type="ECO:0000313" key="10">
    <source>
        <dbReference type="EMBL" id="SNR48364.1"/>
    </source>
</evidence>
<dbReference type="AlphaFoldDB" id="A0A238WQ36"/>
<feature type="domain" description="Glycoside hydrolase family 2 catalytic" evidence="8">
    <location>
        <begin position="309"/>
        <end position="571"/>
    </location>
</feature>
<dbReference type="Gene3D" id="2.60.40.10">
    <property type="entry name" value="Immunoglobulins"/>
    <property type="match status" value="1"/>
</dbReference>
<reference evidence="10 11" key="1">
    <citation type="submission" date="2017-06" db="EMBL/GenBank/DDBJ databases">
        <authorList>
            <person name="Kim H.J."/>
            <person name="Triplett B.A."/>
        </authorList>
    </citation>
    <scope>NUCLEOTIDE SEQUENCE [LARGE SCALE GENOMIC DNA]</scope>
    <source>
        <strain evidence="10 11">DSM 29150</strain>
    </source>
</reference>
<dbReference type="SUPFAM" id="SSF49785">
    <property type="entry name" value="Galactose-binding domain-like"/>
    <property type="match status" value="1"/>
</dbReference>
<organism evidence="10 11">
    <name type="scientific">Lutibacter agarilyticus</name>
    <dbReference type="NCBI Taxonomy" id="1109740"/>
    <lineage>
        <taxon>Bacteria</taxon>
        <taxon>Pseudomonadati</taxon>
        <taxon>Bacteroidota</taxon>
        <taxon>Flavobacteriia</taxon>
        <taxon>Flavobacteriales</taxon>
        <taxon>Flavobacteriaceae</taxon>
        <taxon>Lutibacter</taxon>
    </lineage>
</organism>
<evidence type="ECO:0000259" key="7">
    <source>
        <dbReference type="Pfam" id="PF00703"/>
    </source>
</evidence>
<keyword evidence="5" id="KW-0326">Glycosidase</keyword>
<evidence type="ECO:0000313" key="11">
    <source>
        <dbReference type="Proteomes" id="UP000198384"/>
    </source>
</evidence>
<dbReference type="GO" id="GO:0019391">
    <property type="term" value="P:glucuronoside catabolic process"/>
    <property type="evidence" value="ECO:0007669"/>
    <property type="project" value="TreeGrafter"/>
</dbReference>
<dbReference type="SUPFAM" id="SSF51445">
    <property type="entry name" value="(Trans)glycosidases"/>
    <property type="match status" value="1"/>
</dbReference>
<dbReference type="Proteomes" id="UP000198384">
    <property type="component" value="Unassembled WGS sequence"/>
</dbReference>
<keyword evidence="4" id="KW-0378">Hydrolase</keyword>
<dbReference type="InterPro" id="IPR006101">
    <property type="entry name" value="Glyco_hydro_2"/>
</dbReference>
<dbReference type="Pfam" id="PF02836">
    <property type="entry name" value="Glyco_hydro_2_C"/>
    <property type="match status" value="1"/>
</dbReference>